<reference evidence="3" key="1">
    <citation type="journal article" date="2019" name="Int. J. Syst. Evol. Microbiol.">
        <title>The Global Catalogue of Microorganisms (GCM) 10K type strain sequencing project: providing services to taxonomists for standard genome sequencing and annotation.</title>
        <authorList>
            <consortium name="The Broad Institute Genomics Platform"/>
            <consortium name="The Broad Institute Genome Sequencing Center for Infectious Disease"/>
            <person name="Wu L."/>
            <person name="Ma J."/>
        </authorList>
    </citation>
    <scope>NUCLEOTIDE SEQUENCE [LARGE SCALE GENOMIC DNA]</scope>
    <source>
        <strain evidence="3">JCM 32148</strain>
    </source>
</reference>
<dbReference type="Gene3D" id="3.40.1580.10">
    <property type="entry name" value="SMI1/KNR4-like"/>
    <property type="match status" value="1"/>
</dbReference>
<gene>
    <name evidence="2" type="ORF">ACFQZ8_05030</name>
</gene>
<keyword evidence="3" id="KW-1185">Reference proteome</keyword>
<dbReference type="InterPro" id="IPR018958">
    <property type="entry name" value="Knr4/Smi1-like_dom"/>
</dbReference>
<evidence type="ECO:0000313" key="2">
    <source>
        <dbReference type="EMBL" id="MFD0783284.1"/>
    </source>
</evidence>
<dbReference type="SUPFAM" id="SSF160631">
    <property type="entry name" value="SMI1/KNR4-like"/>
    <property type="match status" value="1"/>
</dbReference>
<proteinExistence type="predicted"/>
<protein>
    <submittedName>
        <fullName evidence="2">SMI1/KNR4 family protein</fullName>
    </submittedName>
</protein>
<name>A0ABW2ZY51_9ACTN</name>
<organism evidence="2 3">
    <name type="scientific">Micromonospora azadirachtae</name>
    <dbReference type="NCBI Taxonomy" id="1970735"/>
    <lineage>
        <taxon>Bacteria</taxon>
        <taxon>Bacillati</taxon>
        <taxon>Actinomycetota</taxon>
        <taxon>Actinomycetes</taxon>
        <taxon>Micromonosporales</taxon>
        <taxon>Micromonosporaceae</taxon>
        <taxon>Micromonospora</taxon>
    </lineage>
</organism>
<dbReference type="EMBL" id="JBHTHM010000117">
    <property type="protein sequence ID" value="MFD0783284.1"/>
    <property type="molecule type" value="Genomic_DNA"/>
</dbReference>
<dbReference type="Proteomes" id="UP001597053">
    <property type="component" value="Unassembled WGS sequence"/>
</dbReference>
<feature type="domain" description="Knr4/Smi1-like" evidence="1">
    <location>
        <begin position="21"/>
        <end position="138"/>
    </location>
</feature>
<accession>A0ABW2ZY51</accession>
<dbReference type="InterPro" id="IPR037883">
    <property type="entry name" value="Knr4/Smi1-like_sf"/>
</dbReference>
<sequence length="148" mass="16538">MHRIAELAELIRREEPDGVRGITTEQISEIQEAWGVSRLPPACTEFLTHMGSCAGRVLRGTDAFFPVILQMKEWAGEFFDENAGIISLPGEALVFAMHHGYLVYWMSDTSSPDPEVVLCTEGDPSPLRIWPSFTAFLNSHYIDEPGVK</sequence>
<evidence type="ECO:0000313" key="3">
    <source>
        <dbReference type="Proteomes" id="UP001597053"/>
    </source>
</evidence>
<evidence type="ECO:0000259" key="1">
    <source>
        <dbReference type="Pfam" id="PF09346"/>
    </source>
</evidence>
<comment type="caution">
    <text evidence="2">The sequence shown here is derived from an EMBL/GenBank/DDBJ whole genome shotgun (WGS) entry which is preliminary data.</text>
</comment>
<dbReference type="Pfam" id="PF09346">
    <property type="entry name" value="SMI1_KNR4"/>
    <property type="match status" value="1"/>
</dbReference>